<evidence type="ECO:0000259" key="1">
    <source>
        <dbReference type="SMART" id="SM01321"/>
    </source>
</evidence>
<organism evidence="2 3">
    <name type="scientific">Candidatus Kaiserbacteria bacterium RIFCSPHIGHO2_01_FULL_53_31</name>
    <dbReference type="NCBI Taxonomy" id="1798481"/>
    <lineage>
        <taxon>Bacteria</taxon>
        <taxon>Candidatus Kaiseribacteriota</taxon>
    </lineage>
</organism>
<dbReference type="InterPro" id="IPR036515">
    <property type="entry name" value="Transposase_17_sf"/>
</dbReference>
<feature type="domain" description="Transposase IS200-like" evidence="1">
    <location>
        <begin position="8"/>
        <end position="150"/>
    </location>
</feature>
<evidence type="ECO:0000313" key="3">
    <source>
        <dbReference type="Proteomes" id="UP000178815"/>
    </source>
</evidence>
<dbReference type="PANTHER" id="PTHR34322">
    <property type="entry name" value="TRANSPOSASE, Y1_TNP DOMAIN-CONTAINING"/>
    <property type="match status" value="1"/>
</dbReference>
<name>A0A1F6CI98_9BACT</name>
<dbReference type="GO" id="GO:0003677">
    <property type="term" value="F:DNA binding"/>
    <property type="evidence" value="ECO:0007669"/>
    <property type="project" value="InterPro"/>
</dbReference>
<dbReference type="SUPFAM" id="SSF143422">
    <property type="entry name" value="Transposase IS200-like"/>
    <property type="match status" value="1"/>
</dbReference>
<dbReference type="SMART" id="SM01321">
    <property type="entry name" value="Y1_Tnp"/>
    <property type="match status" value="1"/>
</dbReference>
<gene>
    <name evidence="2" type="ORF">A2678_02595</name>
</gene>
<dbReference type="EMBL" id="MFKU01000006">
    <property type="protein sequence ID" value="OGG48929.1"/>
    <property type="molecule type" value="Genomic_DNA"/>
</dbReference>
<proteinExistence type="predicted"/>
<evidence type="ECO:0000313" key="2">
    <source>
        <dbReference type="EMBL" id="OGG48929.1"/>
    </source>
</evidence>
<dbReference type="STRING" id="1798481.A2678_02595"/>
<dbReference type="Proteomes" id="UP000178815">
    <property type="component" value="Unassembled WGS sequence"/>
</dbReference>
<reference evidence="2 3" key="1">
    <citation type="journal article" date="2016" name="Nat. Commun.">
        <title>Thousands of microbial genomes shed light on interconnected biogeochemical processes in an aquifer system.</title>
        <authorList>
            <person name="Anantharaman K."/>
            <person name="Brown C.T."/>
            <person name="Hug L.A."/>
            <person name="Sharon I."/>
            <person name="Castelle C.J."/>
            <person name="Probst A.J."/>
            <person name="Thomas B.C."/>
            <person name="Singh A."/>
            <person name="Wilkins M.J."/>
            <person name="Karaoz U."/>
            <person name="Brodie E.L."/>
            <person name="Williams K.H."/>
            <person name="Hubbard S.S."/>
            <person name="Banfield J.F."/>
        </authorList>
    </citation>
    <scope>NUCLEOTIDE SEQUENCE [LARGE SCALE GENOMIC DNA]</scope>
</reference>
<dbReference type="Gene3D" id="3.30.70.1290">
    <property type="entry name" value="Transposase IS200-like"/>
    <property type="match status" value="1"/>
</dbReference>
<dbReference type="PANTHER" id="PTHR34322:SF2">
    <property type="entry name" value="TRANSPOSASE IS200-LIKE DOMAIN-CONTAINING PROTEIN"/>
    <property type="match status" value="1"/>
</dbReference>
<sequence>MRKEPYGVGSFVHVIKRGTRGASIVRDNADKNRFLLMLAHFNDEYQPANWFRDVSDSRLKIFDRPETWPEQKKLVNIIAFCLLNNHFHLLLEEIRDGGISKFMQRVGIGMSYRFNLKYKERGSIFESAFRSKTIDSDDYLRHVIAYIQLKNTLDMYKGKVEGKDNFEKAFTWACQYEFSSLGDHVGAISRPIVESSFLNDLFSPKEFKEFGRDFMENRISREDKDNDIVRFE</sequence>
<dbReference type="Pfam" id="PF01797">
    <property type="entry name" value="Y1_Tnp"/>
    <property type="match status" value="1"/>
</dbReference>
<dbReference type="GO" id="GO:0004803">
    <property type="term" value="F:transposase activity"/>
    <property type="evidence" value="ECO:0007669"/>
    <property type="project" value="InterPro"/>
</dbReference>
<dbReference type="AlphaFoldDB" id="A0A1F6CI98"/>
<dbReference type="GO" id="GO:0006313">
    <property type="term" value="P:DNA transposition"/>
    <property type="evidence" value="ECO:0007669"/>
    <property type="project" value="InterPro"/>
</dbReference>
<protein>
    <recommendedName>
        <fullName evidence="1">Transposase IS200-like domain-containing protein</fullName>
    </recommendedName>
</protein>
<comment type="caution">
    <text evidence="2">The sequence shown here is derived from an EMBL/GenBank/DDBJ whole genome shotgun (WGS) entry which is preliminary data.</text>
</comment>
<accession>A0A1F6CI98</accession>
<dbReference type="InterPro" id="IPR002686">
    <property type="entry name" value="Transposase_17"/>
</dbReference>